<evidence type="ECO:0000256" key="5">
    <source>
        <dbReference type="ARBA" id="ARBA00023136"/>
    </source>
</evidence>
<evidence type="ECO:0000259" key="8">
    <source>
        <dbReference type="Pfam" id="PF05504"/>
    </source>
</evidence>
<evidence type="ECO:0000256" key="3">
    <source>
        <dbReference type="ARBA" id="ARBA00022544"/>
    </source>
</evidence>
<evidence type="ECO:0000256" key="7">
    <source>
        <dbReference type="ARBA" id="ARBA00023288"/>
    </source>
</evidence>
<dbReference type="InterPro" id="IPR057336">
    <property type="entry name" value="GerAC_N"/>
</dbReference>
<dbReference type="InterPro" id="IPR038501">
    <property type="entry name" value="Spore_GerAC_C_sf"/>
</dbReference>
<organism evidence="10 11">
    <name type="scientific">Clostridium thermosuccinogenes</name>
    <dbReference type="NCBI Taxonomy" id="84032"/>
    <lineage>
        <taxon>Bacteria</taxon>
        <taxon>Bacillati</taxon>
        <taxon>Bacillota</taxon>
        <taxon>Clostridia</taxon>
        <taxon>Eubacteriales</taxon>
        <taxon>Clostridiaceae</taxon>
        <taxon>Clostridium</taxon>
    </lineage>
</organism>
<dbReference type="InterPro" id="IPR046953">
    <property type="entry name" value="Spore_GerAC-like_C"/>
</dbReference>
<dbReference type="KEGG" id="cthd:CDO33_10530"/>
<comment type="subcellular location">
    <subcellularLocation>
        <location evidence="1">Membrane</location>
        <topology evidence="1">Lipid-anchor</topology>
    </subcellularLocation>
</comment>
<evidence type="ECO:0000256" key="6">
    <source>
        <dbReference type="ARBA" id="ARBA00023139"/>
    </source>
</evidence>
<dbReference type="PANTHER" id="PTHR35789">
    <property type="entry name" value="SPORE GERMINATION PROTEIN B3"/>
    <property type="match status" value="1"/>
</dbReference>
<evidence type="ECO:0000259" key="9">
    <source>
        <dbReference type="Pfam" id="PF25198"/>
    </source>
</evidence>
<feature type="domain" description="Spore germination GerAC-like C-terminal" evidence="8">
    <location>
        <begin position="210"/>
        <end position="375"/>
    </location>
</feature>
<keyword evidence="7" id="KW-0449">Lipoprotein</keyword>
<keyword evidence="5" id="KW-0472">Membrane</keyword>
<dbReference type="RefSeq" id="WP_103081608.1">
    <property type="nucleotide sequence ID" value="NZ_CP021850.1"/>
</dbReference>
<dbReference type="Gene3D" id="3.30.300.210">
    <property type="entry name" value="Nutrient germinant receptor protein C, domain 3"/>
    <property type="match status" value="1"/>
</dbReference>
<keyword evidence="11" id="KW-1185">Reference proteome</keyword>
<protein>
    <submittedName>
        <fullName evidence="10">Uncharacterized protein</fullName>
    </submittedName>
</protein>
<dbReference type="Pfam" id="PF05504">
    <property type="entry name" value="Spore_GerAC"/>
    <property type="match status" value="1"/>
</dbReference>
<evidence type="ECO:0000256" key="4">
    <source>
        <dbReference type="ARBA" id="ARBA00022729"/>
    </source>
</evidence>
<dbReference type="NCBIfam" id="TIGR02887">
    <property type="entry name" value="spore_ger_x_C"/>
    <property type="match status" value="1"/>
</dbReference>
<dbReference type="Pfam" id="PF25198">
    <property type="entry name" value="Spore_GerAC_N"/>
    <property type="match status" value="1"/>
</dbReference>
<evidence type="ECO:0000313" key="11">
    <source>
        <dbReference type="Proteomes" id="UP000236151"/>
    </source>
</evidence>
<comment type="caution">
    <text evidence="10">The sequence shown here is derived from an EMBL/GenBank/DDBJ whole genome shotgun (WGS) entry which is preliminary data.</text>
</comment>
<evidence type="ECO:0000256" key="2">
    <source>
        <dbReference type="ARBA" id="ARBA00007886"/>
    </source>
</evidence>
<dbReference type="PANTHER" id="PTHR35789:SF1">
    <property type="entry name" value="SPORE GERMINATION PROTEIN B3"/>
    <property type="match status" value="1"/>
</dbReference>
<comment type="similarity">
    <text evidence="2">Belongs to the GerABKC lipoprotein family.</text>
</comment>
<reference evidence="10 11" key="1">
    <citation type="submission" date="2017-06" db="EMBL/GenBank/DDBJ databases">
        <title>Investigating the central metabolism of Clostridium thermosuccinogenes.</title>
        <authorList>
            <person name="Koendjbiharie J.G."/>
            <person name="van Kranenburg R."/>
        </authorList>
    </citation>
    <scope>NUCLEOTIDE SEQUENCE [LARGE SCALE GENOMIC DNA]</scope>
    <source>
        <strain evidence="10 11">DSM 5806</strain>
    </source>
</reference>
<evidence type="ECO:0000256" key="1">
    <source>
        <dbReference type="ARBA" id="ARBA00004635"/>
    </source>
</evidence>
<dbReference type="AlphaFoldDB" id="A0A2K2FE04"/>
<dbReference type="EMBL" id="NIOJ01000023">
    <property type="protein sequence ID" value="PNT98872.1"/>
    <property type="molecule type" value="Genomic_DNA"/>
</dbReference>
<evidence type="ECO:0000313" key="10">
    <source>
        <dbReference type="EMBL" id="PNT98872.1"/>
    </source>
</evidence>
<accession>A0A2K2FE04</accession>
<sequence>MRFIRGISFLLIVFVLMVMNAGCWNYREIDKLTLVTGAAIDKDDGTGKYVVTVEVLDIQPGGQDVETTTRILSTEADTIFDAIRDLAKQTSERLYWSHAKTVIISRSIADEGILPIIDFISRDQETRFSMFIYISDKKMAKEVFQAKDVPSENVSYFLAELKTIKNTIPEFPTATIKSFIVDIYEEGMEPIIPVVSSIENNGEHIPNIKGSVVFKDDKAIGYLNEEDTKNTLLIKDEINGGVFAQTIQSEKETKKLTLEIFKNNVKIIPRYVNGEVMIEVKIDTNLSIGEMMGDIKVSTEKEHLALKESIEKQIESRCEKTIKKVQKEYGSDIFGFGRAIKAKMPKVWKQIGSEWDERFKDLKVSVKSNVQIRNTALMREPIENIKR</sequence>
<dbReference type="GO" id="GO:0009847">
    <property type="term" value="P:spore germination"/>
    <property type="evidence" value="ECO:0007669"/>
    <property type="project" value="InterPro"/>
</dbReference>
<dbReference type="Proteomes" id="UP000236151">
    <property type="component" value="Unassembled WGS sequence"/>
</dbReference>
<name>A0A2K2FE04_9CLOT</name>
<feature type="domain" description="Spore germination protein N-terminal" evidence="9">
    <location>
        <begin position="25"/>
        <end position="196"/>
    </location>
</feature>
<keyword evidence="4" id="KW-0732">Signal</keyword>
<dbReference type="OrthoDB" id="9816067at2"/>
<keyword evidence="3" id="KW-0309">Germination</keyword>
<dbReference type="InterPro" id="IPR008844">
    <property type="entry name" value="Spore_GerAC-like"/>
</dbReference>
<dbReference type="GO" id="GO:0016020">
    <property type="term" value="C:membrane"/>
    <property type="evidence" value="ECO:0007669"/>
    <property type="project" value="UniProtKB-SubCell"/>
</dbReference>
<keyword evidence="6" id="KW-0564">Palmitate</keyword>
<gene>
    <name evidence="10" type="ORF">CDQ84_10050</name>
</gene>
<proteinExistence type="inferred from homology"/>